<keyword evidence="2" id="KW-0547">Nucleotide-binding</keyword>
<feature type="domain" description="Helicase C-terminal" evidence="3">
    <location>
        <begin position="9"/>
        <end position="194"/>
    </location>
</feature>
<dbReference type="GO" id="GO:0003723">
    <property type="term" value="F:RNA binding"/>
    <property type="evidence" value="ECO:0007669"/>
    <property type="project" value="TreeGrafter"/>
</dbReference>
<dbReference type="InterPro" id="IPR027417">
    <property type="entry name" value="P-loop_NTPase"/>
</dbReference>
<keyword evidence="1 4" id="KW-0378">Hydrolase</keyword>
<dbReference type="Gene3D" id="3.40.50.300">
    <property type="entry name" value="P-loop containing nucleotide triphosphate hydrolases"/>
    <property type="match status" value="1"/>
</dbReference>
<dbReference type="EMBL" id="ML996708">
    <property type="protein sequence ID" value="KAF2396183.1"/>
    <property type="molecule type" value="Genomic_DNA"/>
</dbReference>
<evidence type="ECO:0000256" key="1">
    <source>
        <dbReference type="ARBA" id="ARBA00022801"/>
    </source>
</evidence>
<dbReference type="AlphaFoldDB" id="A0A6G1HJE6"/>
<evidence type="ECO:0000259" key="3">
    <source>
        <dbReference type="PROSITE" id="PS51194"/>
    </source>
</evidence>
<dbReference type="PANTHER" id="PTHR18934:SF119">
    <property type="entry name" value="ATP-DEPENDENT RNA HELICASE A"/>
    <property type="match status" value="1"/>
</dbReference>
<proteinExistence type="predicted"/>
<dbReference type="Gene3D" id="1.20.120.1080">
    <property type="match status" value="1"/>
</dbReference>
<dbReference type="InterPro" id="IPR001650">
    <property type="entry name" value="Helicase_C-like"/>
</dbReference>
<dbReference type="SMART" id="SM00847">
    <property type="entry name" value="HA2"/>
    <property type="match status" value="1"/>
</dbReference>
<dbReference type="InterPro" id="IPR007502">
    <property type="entry name" value="Helicase-assoc_dom"/>
</dbReference>
<sequence>MSAPLIAATIAHLMANTESGAVLVFVPGWREIKDVEDELRTRRWSSIDFNDPERFKIVLLHSLFPSGLTEATDPVPEGCRRILIATDIAETSLTFPDIKYVIDSGKRRSPEYDALSSVNKLYRTWVSKASATQRAGRAGRVKSGEYYALFSEQRHRSMAPFRPPEAMTPEAIQRVILRVRLHFPTIPVEKYFSNWLEPPPQLQLDTALRRLQDEDVLTEHGEVTPFGRLVARLGTSPSMARMILLGVVFQCLDPILVIAAMALHNVPLFTHPDSAVAAMQHRNLRLTLSEGARSDHIALLNAYRTMTRRERTHGTDAACDWAAANDVSLIHYKSVSVGARRLSKVLAQYGLIPDHRMDMANLRSENTALLTALICAGLAPNIAAHASSYRFLTKGGLHAEVPHESLLRPQEWRAGTWMPNPLKGTLCVYSGIHQATDPLEGNDFTLLRDVTPVSELAVALFGGPLNVADGDLLVDGWLPLRTSGSDEAVHQIAKFRELWDSALATTFKGLAVGIGSDASREVKREIAALEDVVQAVVSLLDQDERARLERAAALLPRRELESSNVEDTS</sequence>
<reference evidence="4" key="1">
    <citation type="journal article" date="2020" name="Stud. Mycol.">
        <title>101 Dothideomycetes genomes: a test case for predicting lifestyles and emergence of pathogens.</title>
        <authorList>
            <person name="Haridas S."/>
            <person name="Albert R."/>
            <person name="Binder M."/>
            <person name="Bloem J."/>
            <person name="Labutti K."/>
            <person name="Salamov A."/>
            <person name="Andreopoulos B."/>
            <person name="Baker S."/>
            <person name="Barry K."/>
            <person name="Bills G."/>
            <person name="Bluhm B."/>
            <person name="Cannon C."/>
            <person name="Castanera R."/>
            <person name="Culley D."/>
            <person name="Daum C."/>
            <person name="Ezra D."/>
            <person name="Gonzalez J."/>
            <person name="Henrissat B."/>
            <person name="Kuo A."/>
            <person name="Liang C."/>
            <person name="Lipzen A."/>
            <person name="Lutzoni F."/>
            <person name="Magnuson J."/>
            <person name="Mondo S."/>
            <person name="Nolan M."/>
            <person name="Ohm R."/>
            <person name="Pangilinan J."/>
            <person name="Park H.-J."/>
            <person name="Ramirez L."/>
            <person name="Alfaro M."/>
            <person name="Sun H."/>
            <person name="Tritt A."/>
            <person name="Yoshinaga Y."/>
            <person name="Zwiers L.-H."/>
            <person name="Turgeon B."/>
            <person name="Goodwin S."/>
            <person name="Spatafora J."/>
            <person name="Crous P."/>
            <person name="Grigoriev I."/>
        </authorList>
    </citation>
    <scope>NUCLEOTIDE SEQUENCE</scope>
    <source>
        <strain evidence="4">CBS 262.69</strain>
    </source>
</reference>
<dbReference type="GO" id="GO:0004386">
    <property type="term" value="F:helicase activity"/>
    <property type="evidence" value="ECO:0007669"/>
    <property type="project" value="UniProtKB-KW"/>
</dbReference>
<dbReference type="SUPFAM" id="SSF52540">
    <property type="entry name" value="P-loop containing nucleoside triphosphate hydrolases"/>
    <property type="match status" value="1"/>
</dbReference>
<dbReference type="PANTHER" id="PTHR18934">
    <property type="entry name" value="ATP-DEPENDENT RNA HELICASE"/>
    <property type="match status" value="1"/>
</dbReference>
<keyword evidence="2" id="KW-0347">Helicase</keyword>
<evidence type="ECO:0000256" key="2">
    <source>
        <dbReference type="ARBA" id="ARBA00022806"/>
    </source>
</evidence>
<evidence type="ECO:0000313" key="5">
    <source>
        <dbReference type="Proteomes" id="UP000799640"/>
    </source>
</evidence>
<dbReference type="PROSITE" id="PS51194">
    <property type="entry name" value="HELICASE_CTER"/>
    <property type="match status" value="1"/>
</dbReference>
<protein>
    <submittedName>
        <fullName evidence="4">P-loop containing nucleoside triphosphate hydrolase protein</fullName>
    </submittedName>
</protein>
<keyword evidence="5" id="KW-1185">Reference proteome</keyword>
<dbReference type="Proteomes" id="UP000799640">
    <property type="component" value="Unassembled WGS sequence"/>
</dbReference>
<accession>A0A6G1HJE6</accession>
<dbReference type="Pfam" id="PF21010">
    <property type="entry name" value="HA2_C"/>
    <property type="match status" value="1"/>
</dbReference>
<dbReference type="OrthoDB" id="5600252at2759"/>
<dbReference type="SMART" id="SM00490">
    <property type="entry name" value="HELICc"/>
    <property type="match status" value="1"/>
</dbReference>
<gene>
    <name evidence="4" type="ORF">EJ06DRAFT_500627</name>
</gene>
<name>A0A6G1HJE6_9PEZI</name>
<dbReference type="GO" id="GO:0016787">
    <property type="term" value="F:hydrolase activity"/>
    <property type="evidence" value="ECO:0007669"/>
    <property type="project" value="UniProtKB-KW"/>
</dbReference>
<dbReference type="Pfam" id="PF00271">
    <property type="entry name" value="Helicase_C"/>
    <property type="match status" value="1"/>
</dbReference>
<organism evidence="4 5">
    <name type="scientific">Trichodelitschia bisporula</name>
    <dbReference type="NCBI Taxonomy" id="703511"/>
    <lineage>
        <taxon>Eukaryota</taxon>
        <taxon>Fungi</taxon>
        <taxon>Dikarya</taxon>
        <taxon>Ascomycota</taxon>
        <taxon>Pezizomycotina</taxon>
        <taxon>Dothideomycetes</taxon>
        <taxon>Dothideomycetes incertae sedis</taxon>
        <taxon>Phaeotrichales</taxon>
        <taxon>Phaeotrichaceae</taxon>
        <taxon>Trichodelitschia</taxon>
    </lineage>
</organism>
<keyword evidence="2" id="KW-0067">ATP-binding</keyword>
<evidence type="ECO:0000313" key="4">
    <source>
        <dbReference type="EMBL" id="KAF2396183.1"/>
    </source>
</evidence>
<dbReference type="CDD" id="cd18791">
    <property type="entry name" value="SF2_C_RHA"/>
    <property type="match status" value="1"/>
</dbReference>